<reference evidence="2 3" key="1">
    <citation type="submission" date="2014-04" db="EMBL/GenBank/DDBJ databases">
        <authorList>
            <consortium name="DOE Joint Genome Institute"/>
            <person name="Kuo A."/>
            <person name="Tarkka M."/>
            <person name="Buscot F."/>
            <person name="Kohler A."/>
            <person name="Nagy L.G."/>
            <person name="Floudas D."/>
            <person name="Copeland A."/>
            <person name="Barry K.W."/>
            <person name="Cichocki N."/>
            <person name="Veneault-Fourrey C."/>
            <person name="LaButti K."/>
            <person name="Lindquist E.A."/>
            <person name="Lipzen A."/>
            <person name="Lundell T."/>
            <person name="Morin E."/>
            <person name="Murat C."/>
            <person name="Sun H."/>
            <person name="Tunlid A."/>
            <person name="Henrissat B."/>
            <person name="Grigoriev I.V."/>
            <person name="Hibbett D.S."/>
            <person name="Martin F."/>
            <person name="Nordberg H.P."/>
            <person name="Cantor M.N."/>
            <person name="Hua S.X."/>
        </authorList>
    </citation>
    <scope>NUCLEOTIDE SEQUENCE [LARGE SCALE GENOMIC DNA]</scope>
    <source>
        <strain evidence="2 3">F 1598</strain>
    </source>
</reference>
<evidence type="ECO:0000256" key="1">
    <source>
        <dbReference type="SAM" id="MobiDB-lite"/>
    </source>
</evidence>
<protein>
    <submittedName>
        <fullName evidence="2">Uncharacterized protein</fullName>
    </submittedName>
</protein>
<dbReference type="Proteomes" id="UP000054166">
    <property type="component" value="Unassembled WGS sequence"/>
</dbReference>
<reference evidence="3" key="2">
    <citation type="submission" date="2015-01" db="EMBL/GenBank/DDBJ databases">
        <title>Evolutionary Origins and Diversification of the Mycorrhizal Mutualists.</title>
        <authorList>
            <consortium name="DOE Joint Genome Institute"/>
            <consortium name="Mycorrhizal Genomics Consortium"/>
            <person name="Kohler A."/>
            <person name="Kuo A."/>
            <person name="Nagy L.G."/>
            <person name="Floudas D."/>
            <person name="Copeland A."/>
            <person name="Barry K.W."/>
            <person name="Cichocki N."/>
            <person name="Veneault-Fourrey C."/>
            <person name="LaButti K."/>
            <person name="Lindquist E.A."/>
            <person name="Lipzen A."/>
            <person name="Lundell T."/>
            <person name="Morin E."/>
            <person name="Murat C."/>
            <person name="Riley R."/>
            <person name="Ohm R."/>
            <person name="Sun H."/>
            <person name="Tunlid A."/>
            <person name="Henrissat B."/>
            <person name="Grigoriev I.V."/>
            <person name="Hibbett D.S."/>
            <person name="Martin F."/>
        </authorList>
    </citation>
    <scope>NUCLEOTIDE SEQUENCE [LARGE SCALE GENOMIC DNA]</scope>
    <source>
        <strain evidence="3">F 1598</strain>
    </source>
</reference>
<evidence type="ECO:0000313" key="3">
    <source>
        <dbReference type="Proteomes" id="UP000054166"/>
    </source>
</evidence>
<proteinExistence type="predicted"/>
<dbReference type="HOGENOM" id="CLU_2334431_0_0_1"/>
<keyword evidence="3" id="KW-1185">Reference proteome</keyword>
<dbReference type="AlphaFoldDB" id="A0A0C3AHN6"/>
<dbReference type="InParanoid" id="A0A0C3AHN6"/>
<feature type="compositionally biased region" description="Polar residues" evidence="1">
    <location>
        <begin position="36"/>
        <end position="50"/>
    </location>
</feature>
<feature type="region of interest" description="Disordered" evidence="1">
    <location>
        <begin position="29"/>
        <end position="50"/>
    </location>
</feature>
<gene>
    <name evidence="2" type="ORF">PILCRDRAFT_15302</name>
</gene>
<name>A0A0C3AHN6_PILCF</name>
<evidence type="ECO:0000313" key="2">
    <source>
        <dbReference type="EMBL" id="KIM73333.1"/>
    </source>
</evidence>
<dbReference type="EMBL" id="KN833085">
    <property type="protein sequence ID" value="KIM73333.1"/>
    <property type="molecule type" value="Genomic_DNA"/>
</dbReference>
<accession>A0A0C3AHN6</accession>
<sequence>MDTNVSNTHFNGFTPAPCAIRFIVPPEEAGRGVSGLSPTQTPLVTKQSSPPACRQSLCIQPSRETSLRMFTLQVYDLASHGDLSSSKDFSGVDSNQSP</sequence>
<organism evidence="2 3">
    <name type="scientific">Piloderma croceum (strain F 1598)</name>
    <dbReference type="NCBI Taxonomy" id="765440"/>
    <lineage>
        <taxon>Eukaryota</taxon>
        <taxon>Fungi</taxon>
        <taxon>Dikarya</taxon>
        <taxon>Basidiomycota</taxon>
        <taxon>Agaricomycotina</taxon>
        <taxon>Agaricomycetes</taxon>
        <taxon>Agaricomycetidae</taxon>
        <taxon>Atheliales</taxon>
        <taxon>Atheliaceae</taxon>
        <taxon>Piloderma</taxon>
    </lineage>
</organism>